<feature type="compositionally biased region" description="Low complexity" evidence="8">
    <location>
        <begin position="406"/>
        <end position="418"/>
    </location>
</feature>
<evidence type="ECO:0000259" key="9">
    <source>
        <dbReference type="PROSITE" id="PS50071"/>
    </source>
</evidence>
<evidence type="ECO:0000313" key="11">
    <source>
        <dbReference type="Proteomes" id="UP000075884"/>
    </source>
</evidence>
<feature type="region of interest" description="Disordered" evidence="8">
    <location>
        <begin position="565"/>
        <end position="602"/>
    </location>
</feature>
<keyword evidence="4 6" id="KW-0371">Homeobox</keyword>
<evidence type="ECO:0000313" key="10">
    <source>
        <dbReference type="EnsemblMetazoa" id="ADIR001190-PA"/>
    </source>
</evidence>
<feature type="domain" description="Homeobox" evidence="9">
    <location>
        <begin position="52"/>
        <end position="112"/>
    </location>
</feature>
<dbReference type="GO" id="GO:0000977">
    <property type="term" value="F:RNA polymerase II transcription regulatory region sequence-specific DNA binding"/>
    <property type="evidence" value="ECO:0007669"/>
    <property type="project" value="TreeGrafter"/>
</dbReference>
<dbReference type="PROSITE" id="PS00027">
    <property type="entry name" value="HOMEOBOX_1"/>
    <property type="match status" value="1"/>
</dbReference>
<dbReference type="SMART" id="SM00389">
    <property type="entry name" value="HOX"/>
    <property type="match status" value="1"/>
</dbReference>
<evidence type="ECO:0000256" key="1">
    <source>
        <dbReference type="ARBA" id="ARBA00004123"/>
    </source>
</evidence>
<feature type="compositionally biased region" description="Basic residues" evidence="8">
    <location>
        <begin position="534"/>
        <end position="551"/>
    </location>
</feature>
<reference evidence="11" key="1">
    <citation type="submission" date="2013-03" db="EMBL/GenBank/DDBJ databases">
        <title>The Genome Sequence of Anopheles dirus WRAIR2.</title>
        <authorList>
            <consortium name="The Broad Institute Genomics Platform"/>
            <person name="Neafsey D.E."/>
            <person name="Walton C."/>
            <person name="Walker B."/>
            <person name="Young S.K."/>
            <person name="Zeng Q."/>
            <person name="Gargeya S."/>
            <person name="Fitzgerald M."/>
            <person name="Haas B."/>
            <person name="Abouelleil A."/>
            <person name="Allen A.W."/>
            <person name="Alvarado L."/>
            <person name="Arachchi H.M."/>
            <person name="Berlin A.M."/>
            <person name="Chapman S.B."/>
            <person name="Gainer-Dewar J."/>
            <person name="Goldberg J."/>
            <person name="Griggs A."/>
            <person name="Gujja S."/>
            <person name="Hansen M."/>
            <person name="Howarth C."/>
            <person name="Imamovic A."/>
            <person name="Ireland A."/>
            <person name="Larimer J."/>
            <person name="McCowan C."/>
            <person name="Murphy C."/>
            <person name="Pearson M."/>
            <person name="Poon T.W."/>
            <person name="Priest M."/>
            <person name="Roberts A."/>
            <person name="Saif S."/>
            <person name="Shea T."/>
            <person name="Sisk P."/>
            <person name="Sykes S."/>
            <person name="Wortman J."/>
            <person name="Nusbaum C."/>
            <person name="Birren B."/>
        </authorList>
    </citation>
    <scope>NUCLEOTIDE SEQUENCE [LARGE SCALE GENOMIC DNA]</scope>
    <source>
        <strain evidence="11">WRAIR2</strain>
    </source>
</reference>
<feature type="region of interest" description="Disordered" evidence="8">
    <location>
        <begin position="491"/>
        <end position="551"/>
    </location>
</feature>
<dbReference type="GO" id="GO:0000981">
    <property type="term" value="F:DNA-binding transcription factor activity, RNA polymerase II-specific"/>
    <property type="evidence" value="ECO:0007669"/>
    <property type="project" value="InterPro"/>
</dbReference>
<feature type="region of interest" description="Disordered" evidence="8">
    <location>
        <begin position="356"/>
        <end position="376"/>
    </location>
</feature>
<comment type="subcellular location">
    <subcellularLocation>
        <location evidence="1 6 7">Nucleus</location>
    </subcellularLocation>
</comment>
<keyword evidence="11" id="KW-1185">Reference proteome</keyword>
<evidence type="ECO:0000256" key="7">
    <source>
        <dbReference type="RuleBase" id="RU000682"/>
    </source>
</evidence>
<evidence type="ECO:0000256" key="6">
    <source>
        <dbReference type="PROSITE-ProRule" id="PRU00108"/>
    </source>
</evidence>
<dbReference type="FunFam" id="1.10.10.60:FF:000102">
    <property type="entry name" value="Aristaless related homeobox"/>
    <property type="match status" value="1"/>
</dbReference>
<sequence length="628" mass="67378">MSHAQCPASDSSTWAHGAHGPETVAGHRTSWTLDEGSLPTAGNLAATAAMKRKQRRYRTTFNSLQLQELERAFQRTHYPDVFFREELAVRIDLTEARVQVWFQNRRAKWRKSEKTGGPGPTGDPLDAQQDQQDQHSTSSTATAGLCAGAEAPGESVLAEVGILVDAGGGGGDGGSRLLVHDADEDEDELGLSDEVLHGMAAAGGLKAAALAGLGKGVALGDPTSDQHQHHHHLHHHLQQHQHVGPSARASLLDTVDVVLPGSSTAAGLTFDTGSLQTMALGLPDEATGGSGAVSTSGYSVVDADLPRLTIGSLSSPGRLSPNLFLNLNFDHLNSLDGSRSSSLTFEWNSFTGTSTTTANTSAKLTPSGTPTYAPMTSEALGAGSTVAQEVSTSACCSLHPNDGSSQQQQQQQHQQSLNHHPHQHHHHHHHHHHHQHPSAVYDDDMKFLQVDHFGAMESFKHESLFNLDQTLLSASGASPDQPITLLQPHHQQLPSTHHHQHQQQQQQQQQHHHAHHNQQLLCGSHPAQKSSLQHQHHHHHHHNPSHQHHAHHQLGVLVDELAGFPSLGEHAGGPGDDESGGGGPAGPGACVEDAQRASPSELLDLERPINIHINVDDGLDSLHPDDKF</sequence>
<feature type="DNA-binding region" description="Homeobox" evidence="6">
    <location>
        <begin position="54"/>
        <end position="113"/>
    </location>
</feature>
<dbReference type="Gene3D" id="1.10.10.60">
    <property type="entry name" value="Homeodomain-like"/>
    <property type="match status" value="1"/>
</dbReference>
<dbReference type="PANTHER" id="PTHR24329:SF543">
    <property type="entry name" value="FI01017P-RELATED"/>
    <property type="match status" value="1"/>
</dbReference>
<dbReference type="InterPro" id="IPR009057">
    <property type="entry name" value="Homeodomain-like_sf"/>
</dbReference>
<dbReference type="InterPro" id="IPR017970">
    <property type="entry name" value="Homeobox_CS"/>
</dbReference>
<keyword evidence="5 6" id="KW-0539">Nucleus</keyword>
<feature type="compositionally biased region" description="Gly residues" evidence="8">
    <location>
        <begin position="570"/>
        <end position="586"/>
    </location>
</feature>
<feature type="region of interest" description="Disordered" evidence="8">
    <location>
        <begin position="107"/>
        <end position="141"/>
    </location>
</feature>
<evidence type="ECO:0000256" key="8">
    <source>
        <dbReference type="SAM" id="MobiDB-lite"/>
    </source>
</evidence>
<feature type="region of interest" description="Disordered" evidence="8">
    <location>
        <begin position="395"/>
        <end position="439"/>
    </location>
</feature>
<dbReference type="Proteomes" id="UP000075884">
    <property type="component" value="Unassembled WGS sequence"/>
</dbReference>
<feature type="compositionally biased region" description="Low complexity" evidence="8">
    <location>
        <begin position="126"/>
        <end position="141"/>
    </location>
</feature>
<dbReference type="SUPFAM" id="SSF46689">
    <property type="entry name" value="Homeodomain-like"/>
    <property type="match status" value="1"/>
</dbReference>
<keyword evidence="2" id="KW-0217">Developmental protein</keyword>
<evidence type="ECO:0000256" key="4">
    <source>
        <dbReference type="ARBA" id="ARBA00023155"/>
    </source>
</evidence>
<name>A0A182N0N5_9DIPT</name>
<evidence type="ECO:0000256" key="5">
    <source>
        <dbReference type="ARBA" id="ARBA00023242"/>
    </source>
</evidence>
<dbReference type="PROSITE" id="PS50071">
    <property type="entry name" value="HOMEOBOX_2"/>
    <property type="match status" value="1"/>
</dbReference>
<dbReference type="VEuPathDB" id="VectorBase:ADIR001190"/>
<reference evidence="10" key="2">
    <citation type="submission" date="2020-05" db="UniProtKB">
        <authorList>
            <consortium name="EnsemblMetazoa"/>
        </authorList>
    </citation>
    <scope>IDENTIFICATION</scope>
    <source>
        <strain evidence="10">WRAIR2</strain>
    </source>
</reference>
<dbReference type="AlphaFoldDB" id="A0A182N0N5"/>
<organism evidence="10 11">
    <name type="scientific">Anopheles dirus</name>
    <dbReference type="NCBI Taxonomy" id="7168"/>
    <lineage>
        <taxon>Eukaryota</taxon>
        <taxon>Metazoa</taxon>
        <taxon>Ecdysozoa</taxon>
        <taxon>Arthropoda</taxon>
        <taxon>Hexapoda</taxon>
        <taxon>Insecta</taxon>
        <taxon>Pterygota</taxon>
        <taxon>Neoptera</taxon>
        <taxon>Endopterygota</taxon>
        <taxon>Diptera</taxon>
        <taxon>Nematocera</taxon>
        <taxon>Culicoidea</taxon>
        <taxon>Culicidae</taxon>
        <taxon>Anophelinae</taxon>
        <taxon>Anopheles</taxon>
    </lineage>
</organism>
<accession>A0A182N0N5</accession>
<feature type="compositionally biased region" description="Low complexity" evidence="8">
    <location>
        <begin position="356"/>
        <end position="365"/>
    </location>
</feature>
<evidence type="ECO:0000256" key="3">
    <source>
        <dbReference type="ARBA" id="ARBA00023125"/>
    </source>
</evidence>
<dbReference type="PANTHER" id="PTHR24329">
    <property type="entry name" value="HOMEOBOX PROTEIN ARISTALESS"/>
    <property type="match status" value="1"/>
</dbReference>
<dbReference type="InterPro" id="IPR001356">
    <property type="entry name" value="HD"/>
</dbReference>
<evidence type="ECO:0000256" key="2">
    <source>
        <dbReference type="ARBA" id="ARBA00022473"/>
    </source>
</evidence>
<dbReference type="InterPro" id="IPR050649">
    <property type="entry name" value="Paired_Homeobox_TFs"/>
</dbReference>
<dbReference type="Pfam" id="PF00046">
    <property type="entry name" value="Homeodomain"/>
    <property type="match status" value="1"/>
</dbReference>
<feature type="region of interest" description="Disordered" evidence="8">
    <location>
        <begin position="1"/>
        <end position="25"/>
    </location>
</feature>
<dbReference type="EnsemblMetazoa" id="ADIR001190-RA">
    <property type="protein sequence ID" value="ADIR001190-PA"/>
    <property type="gene ID" value="ADIR001190"/>
</dbReference>
<proteinExistence type="predicted"/>
<feature type="compositionally biased region" description="Basic residues" evidence="8">
    <location>
        <begin position="419"/>
        <end position="436"/>
    </location>
</feature>
<protein>
    <recommendedName>
        <fullName evidence="9">Homeobox domain-containing protein</fullName>
    </recommendedName>
</protein>
<dbReference type="STRING" id="7168.A0A182N0N5"/>
<keyword evidence="3 6" id="KW-0238">DNA-binding</keyword>
<dbReference type="GO" id="GO:0005634">
    <property type="term" value="C:nucleus"/>
    <property type="evidence" value="ECO:0007669"/>
    <property type="project" value="UniProtKB-SubCell"/>
</dbReference>
<dbReference type="CDD" id="cd00086">
    <property type="entry name" value="homeodomain"/>
    <property type="match status" value="1"/>
</dbReference>